<dbReference type="Proteomes" id="UP000236291">
    <property type="component" value="Unassembled WGS sequence"/>
</dbReference>
<evidence type="ECO:0000256" key="1">
    <source>
        <dbReference type="SAM" id="MobiDB-lite"/>
    </source>
</evidence>
<accession>A0A2K3JQN5</accession>
<protein>
    <submittedName>
        <fullName evidence="2">Uncharacterized protein</fullName>
    </submittedName>
</protein>
<feature type="region of interest" description="Disordered" evidence="1">
    <location>
        <begin position="29"/>
        <end position="54"/>
    </location>
</feature>
<organism evidence="2 3">
    <name type="scientific">Trifolium pratense</name>
    <name type="common">Red clover</name>
    <dbReference type="NCBI Taxonomy" id="57577"/>
    <lineage>
        <taxon>Eukaryota</taxon>
        <taxon>Viridiplantae</taxon>
        <taxon>Streptophyta</taxon>
        <taxon>Embryophyta</taxon>
        <taxon>Tracheophyta</taxon>
        <taxon>Spermatophyta</taxon>
        <taxon>Magnoliopsida</taxon>
        <taxon>eudicotyledons</taxon>
        <taxon>Gunneridae</taxon>
        <taxon>Pentapetalae</taxon>
        <taxon>rosids</taxon>
        <taxon>fabids</taxon>
        <taxon>Fabales</taxon>
        <taxon>Fabaceae</taxon>
        <taxon>Papilionoideae</taxon>
        <taxon>50 kb inversion clade</taxon>
        <taxon>NPAAA clade</taxon>
        <taxon>Hologalegina</taxon>
        <taxon>IRL clade</taxon>
        <taxon>Trifolieae</taxon>
        <taxon>Trifolium</taxon>
    </lineage>
</organism>
<gene>
    <name evidence="2" type="ORF">L195_g058158</name>
</gene>
<dbReference type="EMBL" id="ASHM01119234">
    <property type="protein sequence ID" value="PNX56343.1"/>
    <property type="molecule type" value="Genomic_DNA"/>
</dbReference>
<reference evidence="2 3" key="1">
    <citation type="journal article" date="2014" name="Am. J. Bot.">
        <title>Genome assembly and annotation for red clover (Trifolium pratense; Fabaceae).</title>
        <authorList>
            <person name="Istvanek J."/>
            <person name="Jaros M."/>
            <person name="Krenek A."/>
            <person name="Repkova J."/>
        </authorList>
    </citation>
    <scope>NUCLEOTIDE SEQUENCE [LARGE SCALE GENOMIC DNA]</scope>
    <source>
        <strain evidence="3">cv. Tatra</strain>
        <tissue evidence="2">Young leaves</tissue>
    </source>
</reference>
<comment type="caution">
    <text evidence="2">The sequence shown here is derived from an EMBL/GenBank/DDBJ whole genome shotgun (WGS) entry which is preliminary data.</text>
</comment>
<name>A0A2K3JQN5_TRIPR</name>
<evidence type="ECO:0000313" key="2">
    <source>
        <dbReference type="EMBL" id="PNX56343.1"/>
    </source>
</evidence>
<dbReference type="AlphaFoldDB" id="A0A2K3JQN5"/>
<sequence length="54" mass="6358">RLLLEALTARMQQMMRAELEGLHERIDRIENRVSSGDDEERRRRRHAGGLGRTD</sequence>
<evidence type="ECO:0000313" key="3">
    <source>
        <dbReference type="Proteomes" id="UP000236291"/>
    </source>
</evidence>
<reference evidence="2 3" key="2">
    <citation type="journal article" date="2017" name="Front. Plant Sci.">
        <title>Gene Classification and Mining of Molecular Markers Useful in Red Clover (Trifolium pratense) Breeding.</title>
        <authorList>
            <person name="Istvanek J."/>
            <person name="Dluhosova J."/>
            <person name="Dluhos P."/>
            <person name="Patkova L."/>
            <person name="Nedelnik J."/>
            <person name="Repkova J."/>
        </authorList>
    </citation>
    <scope>NUCLEOTIDE SEQUENCE [LARGE SCALE GENOMIC DNA]</scope>
    <source>
        <strain evidence="3">cv. Tatra</strain>
        <tissue evidence="2">Young leaves</tissue>
    </source>
</reference>
<proteinExistence type="predicted"/>
<feature type="non-terminal residue" evidence="2">
    <location>
        <position position="1"/>
    </location>
</feature>